<comment type="caution">
    <text evidence="2">The sequence shown here is derived from an EMBL/GenBank/DDBJ whole genome shotgun (WGS) entry which is preliminary data.</text>
</comment>
<protein>
    <submittedName>
        <fullName evidence="2">Uncharacterized protein</fullName>
    </submittedName>
</protein>
<reference evidence="2 3" key="1">
    <citation type="journal article" date="2024" name="Commun. Biol.">
        <title>Comparative genomic analysis of thermophilic fungi reveals convergent evolutionary adaptations and gene losses.</title>
        <authorList>
            <person name="Steindorff A.S."/>
            <person name="Aguilar-Pontes M.V."/>
            <person name="Robinson A.J."/>
            <person name="Andreopoulos B."/>
            <person name="LaButti K."/>
            <person name="Kuo A."/>
            <person name="Mondo S."/>
            <person name="Riley R."/>
            <person name="Otillar R."/>
            <person name="Haridas S."/>
            <person name="Lipzen A."/>
            <person name="Grimwood J."/>
            <person name="Schmutz J."/>
            <person name="Clum A."/>
            <person name="Reid I.D."/>
            <person name="Moisan M.C."/>
            <person name="Butler G."/>
            <person name="Nguyen T.T.M."/>
            <person name="Dewar K."/>
            <person name="Conant G."/>
            <person name="Drula E."/>
            <person name="Henrissat B."/>
            <person name="Hansel C."/>
            <person name="Singer S."/>
            <person name="Hutchinson M.I."/>
            <person name="de Vries R.P."/>
            <person name="Natvig D.O."/>
            <person name="Powell A.J."/>
            <person name="Tsang A."/>
            <person name="Grigoriev I.V."/>
        </authorList>
    </citation>
    <scope>NUCLEOTIDE SEQUENCE [LARGE SCALE GENOMIC DNA]</scope>
    <source>
        <strain evidence="2 3">CBS 494.80</strain>
    </source>
</reference>
<accession>A0ABR4CPA8</accession>
<feature type="region of interest" description="Disordered" evidence="1">
    <location>
        <begin position="1"/>
        <end position="24"/>
    </location>
</feature>
<evidence type="ECO:0000313" key="3">
    <source>
        <dbReference type="Proteomes" id="UP001595075"/>
    </source>
</evidence>
<name>A0ABR4CPA8_9HELO</name>
<proteinExistence type="predicted"/>
<dbReference type="EMBL" id="JAZHXI010000005">
    <property type="protein sequence ID" value="KAL2071669.1"/>
    <property type="molecule type" value="Genomic_DNA"/>
</dbReference>
<evidence type="ECO:0000313" key="2">
    <source>
        <dbReference type="EMBL" id="KAL2071669.1"/>
    </source>
</evidence>
<feature type="non-terminal residue" evidence="2">
    <location>
        <position position="98"/>
    </location>
</feature>
<dbReference type="Proteomes" id="UP001595075">
    <property type="component" value="Unassembled WGS sequence"/>
</dbReference>
<keyword evidence="3" id="KW-1185">Reference proteome</keyword>
<gene>
    <name evidence="2" type="ORF">VTL71DRAFT_12904</name>
</gene>
<sequence length="98" mass="11189">MQSTTTSTGHEHRRSVQTDSNVCGHPRAYLQGHFLDTSNLEAEKYVSGLREKRECINNSNLACSLEQYHLCIPRTYKSTKRGFQYYKAAATRGQSINF</sequence>
<organism evidence="2 3">
    <name type="scientific">Oculimacula yallundae</name>
    <dbReference type="NCBI Taxonomy" id="86028"/>
    <lineage>
        <taxon>Eukaryota</taxon>
        <taxon>Fungi</taxon>
        <taxon>Dikarya</taxon>
        <taxon>Ascomycota</taxon>
        <taxon>Pezizomycotina</taxon>
        <taxon>Leotiomycetes</taxon>
        <taxon>Helotiales</taxon>
        <taxon>Ploettnerulaceae</taxon>
        <taxon>Oculimacula</taxon>
    </lineage>
</organism>
<evidence type="ECO:0000256" key="1">
    <source>
        <dbReference type="SAM" id="MobiDB-lite"/>
    </source>
</evidence>